<gene>
    <name evidence="1" type="ORF">A9A59_2037</name>
</gene>
<protein>
    <submittedName>
        <fullName evidence="1">Uncharacterized protein</fullName>
    </submittedName>
</protein>
<comment type="caution">
    <text evidence="1">The sequence shown here is derived from an EMBL/GenBank/DDBJ whole genome shotgun (WGS) entry which is preliminary data.</text>
</comment>
<dbReference type="Proteomes" id="UP000223071">
    <property type="component" value="Unassembled WGS sequence"/>
</dbReference>
<dbReference type="AlphaFoldDB" id="A0A2A9HII8"/>
<reference evidence="1 2" key="1">
    <citation type="submission" date="2017-09" db="EMBL/GenBank/DDBJ databases">
        <title>Sequencing the genomes of two abundant thermophiles in Great Basin hot springs: Thermocrinis jamiesonii and novel Chloroflexi Thermoflexus hugenholtzii.</title>
        <authorList>
            <person name="Hedlund B."/>
        </authorList>
    </citation>
    <scope>NUCLEOTIDE SEQUENCE [LARGE SCALE GENOMIC DNA]</scope>
    <source>
        <strain evidence="1 2">G233</strain>
    </source>
</reference>
<sequence>MNPSAPRVLQGLAVNLLSEVMPNIATPFGQQLVGIAAMLDMMIAEEFDRAADRLVTENRAVRAILAEGSTLLGEQCPPSVASAVKSPPAPSLRIPDLQRENDLLRAALIDLHAAVEQTPGEAARAFEERIWAELIESTRRRHLVSRL</sequence>
<accession>A0A2A9HII8</accession>
<evidence type="ECO:0000313" key="2">
    <source>
        <dbReference type="Proteomes" id="UP000223071"/>
    </source>
</evidence>
<evidence type="ECO:0000313" key="1">
    <source>
        <dbReference type="EMBL" id="PFG74796.1"/>
    </source>
</evidence>
<keyword evidence="2" id="KW-1185">Reference proteome</keyword>
<name>A0A2A9HII8_TEPT2</name>
<proteinExistence type="predicted"/>
<dbReference type="RefSeq" id="WP_098504151.1">
    <property type="nucleotide sequence ID" value="NZ_PDJQ01000001.1"/>
</dbReference>
<organism evidence="1 2">
    <name type="scientific">Tepidiforma thermophila (strain KCTC 52669 / CGMCC 1.13589 / G233)</name>
    <dbReference type="NCBI Taxonomy" id="2761530"/>
    <lineage>
        <taxon>Bacteria</taxon>
        <taxon>Bacillati</taxon>
        <taxon>Chloroflexota</taxon>
        <taxon>Tepidiformia</taxon>
        <taxon>Tepidiformales</taxon>
        <taxon>Tepidiformaceae</taxon>
        <taxon>Tepidiforma</taxon>
    </lineage>
</organism>
<dbReference type="EMBL" id="PDJQ01000001">
    <property type="protein sequence ID" value="PFG74796.1"/>
    <property type="molecule type" value="Genomic_DNA"/>
</dbReference>